<proteinExistence type="predicted"/>
<gene>
    <name evidence="2" type="ORF">CRG98_024045</name>
</gene>
<reference evidence="2 3" key="1">
    <citation type="submission" date="2017-11" db="EMBL/GenBank/DDBJ databases">
        <title>De-novo sequencing of pomegranate (Punica granatum L.) genome.</title>
        <authorList>
            <person name="Akparov Z."/>
            <person name="Amiraslanov A."/>
            <person name="Hajiyeva S."/>
            <person name="Abbasov M."/>
            <person name="Kaur K."/>
            <person name="Hamwieh A."/>
            <person name="Solovyev V."/>
            <person name="Salamov A."/>
            <person name="Braich B."/>
            <person name="Kosarev P."/>
            <person name="Mahmoud A."/>
            <person name="Hajiyev E."/>
            <person name="Babayeva S."/>
            <person name="Izzatullayeva V."/>
            <person name="Mammadov A."/>
            <person name="Mammadov A."/>
            <person name="Sharifova S."/>
            <person name="Ojaghi J."/>
            <person name="Eynullazada K."/>
            <person name="Bayramov B."/>
            <person name="Abdulazimova A."/>
            <person name="Shahmuradov I."/>
        </authorList>
    </citation>
    <scope>NUCLEOTIDE SEQUENCE [LARGE SCALE GENOMIC DNA]</scope>
    <source>
        <strain evidence="3">cv. AG2017</strain>
        <tissue evidence="2">Leaf</tissue>
    </source>
</reference>
<dbReference type="AlphaFoldDB" id="A0A2I0JH22"/>
<evidence type="ECO:0000313" key="2">
    <source>
        <dbReference type="EMBL" id="PKI55545.1"/>
    </source>
</evidence>
<dbReference type="Proteomes" id="UP000233551">
    <property type="component" value="Unassembled WGS sequence"/>
</dbReference>
<organism evidence="2 3">
    <name type="scientific">Punica granatum</name>
    <name type="common">Pomegranate</name>
    <dbReference type="NCBI Taxonomy" id="22663"/>
    <lineage>
        <taxon>Eukaryota</taxon>
        <taxon>Viridiplantae</taxon>
        <taxon>Streptophyta</taxon>
        <taxon>Embryophyta</taxon>
        <taxon>Tracheophyta</taxon>
        <taxon>Spermatophyta</taxon>
        <taxon>Magnoliopsida</taxon>
        <taxon>eudicotyledons</taxon>
        <taxon>Gunneridae</taxon>
        <taxon>Pentapetalae</taxon>
        <taxon>rosids</taxon>
        <taxon>malvids</taxon>
        <taxon>Myrtales</taxon>
        <taxon>Lythraceae</taxon>
        <taxon>Punica</taxon>
    </lineage>
</organism>
<sequence length="105" mass="11458">MERATALRSRLDYAKVCIEVEVEKEISDVLNIDLGNEYIVEVLMDTSRLPEKCDRYKVFGHRCSSTIEAAPAELAPVEGSLAPAEGSVAPQELMASTTPKSVMEG</sequence>
<dbReference type="EMBL" id="PGOL01001688">
    <property type="protein sequence ID" value="PKI55545.1"/>
    <property type="molecule type" value="Genomic_DNA"/>
</dbReference>
<accession>A0A2I0JH22</accession>
<comment type="caution">
    <text evidence="2">The sequence shown here is derived from an EMBL/GenBank/DDBJ whole genome shotgun (WGS) entry which is preliminary data.</text>
</comment>
<evidence type="ECO:0000313" key="3">
    <source>
        <dbReference type="Proteomes" id="UP000233551"/>
    </source>
</evidence>
<evidence type="ECO:0000256" key="1">
    <source>
        <dbReference type="SAM" id="MobiDB-lite"/>
    </source>
</evidence>
<name>A0A2I0JH22_PUNGR</name>
<feature type="compositionally biased region" description="Polar residues" evidence="1">
    <location>
        <begin position="94"/>
        <end position="105"/>
    </location>
</feature>
<protein>
    <submittedName>
        <fullName evidence="2">Uncharacterized protein</fullName>
    </submittedName>
</protein>
<feature type="region of interest" description="Disordered" evidence="1">
    <location>
        <begin position="85"/>
        <end position="105"/>
    </location>
</feature>
<keyword evidence="3" id="KW-1185">Reference proteome</keyword>